<sequence length="83" mass="9333">MKSAISLEETILDKVKDLSDRRQQQVLDFIEFLLQKDAPSEKFQHPDGRPMSALEAAGDLVGCIEGPGDLSMKKQELKRHPVQ</sequence>
<organism evidence="2">
    <name type="scientific">Planktothricoides raciborskii GIHE-MW2</name>
    <dbReference type="NCBI Taxonomy" id="2792601"/>
    <lineage>
        <taxon>Bacteria</taxon>
        <taxon>Bacillati</taxon>
        <taxon>Cyanobacteriota</taxon>
        <taxon>Cyanophyceae</taxon>
        <taxon>Oscillatoriophycideae</taxon>
        <taxon>Oscillatoriales</taxon>
        <taxon>Oscillatoriaceae</taxon>
        <taxon>Planktothricoides</taxon>
    </lineage>
</organism>
<dbReference type="Pfam" id="PF10047">
    <property type="entry name" value="DUF2281"/>
    <property type="match status" value="1"/>
</dbReference>
<proteinExistence type="predicted"/>
<evidence type="ECO:0000259" key="1">
    <source>
        <dbReference type="Pfam" id="PF10047"/>
    </source>
</evidence>
<dbReference type="AlphaFoldDB" id="A0AAU8JL33"/>
<name>A0AAU8JL33_9CYAN</name>
<accession>A0AAU8JL33</accession>
<gene>
    <name evidence="2" type="ORF">ABWT76_002982</name>
</gene>
<dbReference type="InterPro" id="IPR018739">
    <property type="entry name" value="DUF2281"/>
</dbReference>
<dbReference type="RefSeq" id="WP_354636362.1">
    <property type="nucleotide sequence ID" value="NZ_CP159837.1"/>
</dbReference>
<reference evidence="2" key="1">
    <citation type="submission" date="2024-07" db="EMBL/GenBank/DDBJ databases">
        <authorList>
            <person name="Kim Y.J."/>
            <person name="Jeong J.Y."/>
        </authorList>
    </citation>
    <scope>NUCLEOTIDE SEQUENCE</scope>
    <source>
        <strain evidence="2">GIHE-MW2</strain>
    </source>
</reference>
<evidence type="ECO:0000313" key="2">
    <source>
        <dbReference type="EMBL" id="XCM40008.1"/>
    </source>
</evidence>
<feature type="domain" description="DUF2281" evidence="1">
    <location>
        <begin position="11"/>
        <end position="68"/>
    </location>
</feature>
<dbReference type="EMBL" id="CP159837">
    <property type="protein sequence ID" value="XCM40008.1"/>
    <property type="molecule type" value="Genomic_DNA"/>
</dbReference>
<protein>
    <submittedName>
        <fullName evidence="2">DUF2281 domain-containing protein</fullName>
    </submittedName>
</protein>